<reference evidence="3 4" key="1">
    <citation type="submission" date="2019-10" db="EMBL/GenBank/DDBJ databases">
        <title>Nocardioides novel species isolated from the excrement of Marmot.</title>
        <authorList>
            <person name="Zhang G."/>
        </authorList>
    </citation>
    <scope>NUCLEOTIDE SEQUENCE [LARGE SCALE GENOMIC DNA]</scope>
    <source>
        <strain evidence="4">zg-579</strain>
    </source>
</reference>
<keyword evidence="4" id="KW-1185">Reference proteome</keyword>
<protein>
    <submittedName>
        <fullName evidence="3">DUF1524 domain-containing protein</fullName>
    </submittedName>
</protein>
<feature type="region of interest" description="Disordered" evidence="1">
    <location>
        <begin position="1"/>
        <end position="23"/>
    </location>
</feature>
<feature type="region of interest" description="Disordered" evidence="1">
    <location>
        <begin position="269"/>
        <end position="341"/>
    </location>
</feature>
<dbReference type="AlphaFoldDB" id="A0A6I3JGD5"/>
<dbReference type="SMART" id="SM00894">
    <property type="entry name" value="Excalibur"/>
    <property type="match status" value="1"/>
</dbReference>
<organism evidence="3 4">
    <name type="scientific">Nocardioides marmotae</name>
    <dbReference type="NCBI Taxonomy" id="2663857"/>
    <lineage>
        <taxon>Bacteria</taxon>
        <taxon>Bacillati</taxon>
        <taxon>Actinomycetota</taxon>
        <taxon>Actinomycetes</taxon>
        <taxon>Propionibacteriales</taxon>
        <taxon>Nocardioidaceae</taxon>
        <taxon>Nocardioides</taxon>
    </lineage>
</organism>
<evidence type="ECO:0000313" key="4">
    <source>
        <dbReference type="Proteomes" id="UP000433406"/>
    </source>
</evidence>
<dbReference type="Pfam" id="PF05901">
    <property type="entry name" value="Excalibur"/>
    <property type="match status" value="1"/>
</dbReference>
<dbReference type="PANTHER" id="PTHR24094:SF15">
    <property type="entry name" value="AMP-DEPENDENT SYNTHETASE_LIGASE DOMAIN-CONTAINING PROTEIN-RELATED"/>
    <property type="match status" value="1"/>
</dbReference>
<sequence>MLRPVHRSPAPATSARRARPTSRWVRTVAAVLAALALAGGCSLDPTEAPYAATDPARPATPSATPSASTSATAPGEPGAGRPGAGTAAALLAELPVKGRAPMTGYDRARFGPAWLDADRNGCDTRNDVLAVHLRGLTFQQGTRDCVVLAGTLEDPYTGTRIDFVRGDGTLVDIDHVVALGNAWATGAHRWDIRKRAALANDPLNLLAVEASANRQKGDGDAATWLPPSKRFRCAYVARQVEVKGKYGLWVTPAERDAIERVLASCPGQARVPGSGAPVRVDHDLSDPGAPLTGSPPAAPGGDAQPFANCTAARAAGAAPVRRGEPGYGPHLDGDGDGVACE</sequence>
<evidence type="ECO:0000259" key="2">
    <source>
        <dbReference type="SMART" id="SM00894"/>
    </source>
</evidence>
<evidence type="ECO:0000313" key="3">
    <source>
        <dbReference type="EMBL" id="MTB97344.1"/>
    </source>
</evidence>
<name>A0A6I3JGD5_9ACTN</name>
<proteinExistence type="predicted"/>
<dbReference type="EMBL" id="WLCI01000022">
    <property type="protein sequence ID" value="MTB97344.1"/>
    <property type="molecule type" value="Genomic_DNA"/>
</dbReference>
<dbReference type="Pfam" id="PF07510">
    <property type="entry name" value="GmrSD_C"/>
    <property type="match status" value="1"/>
</dbReference>
<accession>A0A6I3JGD5</accession>
<dbReference type="InterPro" id="IPR011089">
    <property type="entry name" value="GmrSD_C"/>
</dbReference>
<evidence type="ECO:0000256" key="1">
    <source>
        <dbReference type="SAM" id="MobiDB-lite"/>
    </source>
</evidence>
<feature type="domain" description="Excalibur calcium-binding" evidence="2">
    <location>
        <begin position="305"/>
        <end position="341"/>
    </location>
</feature>
<comment type="caution">
    <text evidence="3">The sequence shown here is derived from an EMBL/GenBank/DDBJ whole genome shotgun (WGS) entry which is preliminary data.</text>
</comment>
<feature type="compositionally biased region" description="Low complexity" evidence="1">
    <location>
        <begin position="311"/>
        <end position="320"/>
    </location>
</feature>
<feature type="compositionally biased region" description="Low complexity" evidence="1">
    <location>
        <begin position="49"/>
        <end position="76"/>
    </location>
</feature>
<gene>
    <name evidence="3" type="ORF">GGQ22_19950</name>
</gene>
<dbReference type="PANTHER" id="PTHR24094">
    <property type="entry name" value="SECRETED PROTEIN"/>
    <property type="match status" value="1"/>
</dbReference>
<dbReference type="Proteomes" id="UP000433406">
    <property type="component" value="Unassembled WGS sequence"/>
</dbReference>
<dbReference type="InterPro" id="IPR008613">
    <property type="entry name" value="Excalibur_Ca-bd_domain"/>
</dbReference>
<feature type="region of interest" description="Disordered" evidence="1">
    <location>
        <begin position="49"/>
        <end position="84"/>
    </location>
</feature>